<reference evidence="2 3" key="1">
    <citation type="submission" date="2018-04" db="EMBL/GenBank/DDBJ databases">
        <title>Genomic Encyclopedia of Type Strains, Phase III (KMG-III): the genomes of soil and plant-associated and newly described type strains.</title>
        <authorList>
            <person name="Whitman W."/>
        </authorList>
    </citation>
    <scope>NUCLEOTIDE SEQUENCE [LARGE SCALE GENOMIC DNA]</scope>
    <source>
        <strain evidence="2 3">NW12</strain>
    </source>
</reference>
<dbReference type="GO" id="GO:0006355">
    <property type="term" value="P:regulation of DNA-templated transcription"/>
    <property type="evidence" value="ECO:0007669"/>
    <property type="project" value="InterPro"/>
</dbReference>
<dbReference type="SUPFAM" id="SSF47598">
    <property type="entry name" value="Ribbon-helix-helix"/>
    <property type="match status" value="1"/>
</dbReference>
<protein>
    <submittedName>
        <fullName evidence="2">RHH-type rel operon transcriptional repressor/antitoxin RelB</fullName>
    </submittedName>
</protein>
<dbReference type="AlphaFoldDB" id="A0A2T4YSU5"/>
<dbReference type="EMBL" id="PZZN01000001">
    <property type="protein sequence ID" value="PTM46879.1"/>
    <property type="molecule type" value="Genomic_DNA"/>
</dbReference>
<dbReference type="Proteomes" id="UP000240996">
    <property type="component" value="Unassembled WGS sequence"/>
</dbReference>
<organism evidence="2 3">
    <name type="scientific">Sphingomonas aerolata</name>
    <dbReference type="NCBI Taxonomy" id="185951"/>
    <lineage>
        <taxon>Bacteria</taxon>
        <taxon>Pseudomonadati</taxon>
        <taxon>Pseudomonadota</taxon>
        <taxon>Alphaproteobacteria</taxon>
        <taxon>Sphingomonadales</taxon>
        <taxon>Sphingomonadaceae</taxon>
        <taxon>Sphingomonas</taxon>
    </lineage>
</organism>
<feature type="domain" description="Ribbon-helix-helix protein CopG" evidence="1">
    <location>
        <begin position="3"/>
        <end position="39"/>
    </location>
</feature>
<dbReference type="Gene3D" id="1.10.1220.10">
    <property type="entry name" value="Met repressor-like"/>
    <property type="match status" value="1"/>
</dbReference>
<dbReference type="InterPro" id="IPR002145">
    <property type="entry name" value="CopG"/>
</dbReference>
<evidence type="ECO:0000313" key="3">
    <source>
        <dbReference type="Proteomes" id="UP000240996"/>
    </source>
</evidence>
<accession>A0A2T4YSU5</accession>
<keyword evidence="3" id="KW-1185">Reference proteome</keyword>
<sequence length="88" mass="9797">MLGVRLDSDLEERLAAVARTQGRSKSDIAREAVRRYVERHDEAFLAEARRQSLAAAALGWTEDDEAWERLGVAWDDPEPATNSLSAAE</sequence>
<name>A0A2T4YSU5_9SPHN</name>
<proteinExistence type="predicted"/>
<dbReference type="InterPro" id="IPR013321">
    <property type="entry name" value="Arc_rbn_hlx_hlx"/>
</dbReference>
<dbReference type="InterPro" id="IPR010985">
    <property type="entry name" value="Ribbon_hlx_hlx"/>
</dbReference>
<comment type="caution">
    <text evidence="2">The sequence shown here is derived from an EMBL/GenBank/DDBJ whole genome shotgun (WGS) entry which is preliminary data.</text>
</comment>
<dbReference type="RefSeq" id="WP_056674785.1">
    <property type="nucleotide sequence ID" value="NZ_PZZN01000001.1"/>
</dbReference>
<evidence type="ECO:0000313" key="2">
    <source>
        <dbReference type="EMBL" id="PTM46879.1"/>
    </source>
</evidence>
<gene>
    <name evidence="2" type="ORF">C8J24_0255</name>
</gene>
<evidence type="ECO:0000259" key="1">
    <source>
        <dbReference type="Pfam" id="PF01402"/>
    </source>
</evidence>
<dbReference type="Pfam" id="PF01402">
    <property type="entry name" value="RHH_1"/>
    <property type="match status" value="1"/>
</dbReference>